<accession>A0ABR3EPW2</accession>
<dbReference type="EC" id="6.1.1.19" evidence="1"/>
<keyword evidence="1" id="KW-0436">Ligase</keyword>
<dbReference type="Proteomes" id="UP001465976">
    <property type="component" value="Unassembled WGS sequence"/>
</dbReference>
<keyword evidence="2" id="KW-1185">Reference proteome</keyword>
<dbReference type="GO" id="GO:0004814">
    <property type="term" value="F:arginine-tRNA ligase activity"/>
    <property type="evidence" value="ECO:0007669"/>
    <property type="project" value="UniProtKB-EC"/>
</dbReference>
<sequence length="145" mass="16440">MPIFNFKARVGRYENRTSRLSNGSTKRSRYKDEGVGDVGYDGDQLGGIRLRTDDSTFAGNRIESSEGIAGPYLQYTHIRLASTSPNSPHLLPLNRYLSSRLLPIRPRNRPLSRLAPSVVVNALRMHELSTTVAFLARWYRAFETR</sequence>
<reference evidence="1 2" key="1">
    <citation type="submission" date="2024-02" db="EMBL/GenBank/DDBJ databases">
        <title>A draft genome for the cacao thread blight pathogen Marasmius crinis-equi.</title>
        <authorList>
            <person name="Cohen S.P."/>
            <person name="Baruah I.K."/>
            <person name="Amoako-Attah I."/>
            <person name="Bukari Y."/>
            <person name="Meinhardt L.W."/>
            <person name="Bailey B.A."/>
        </authorList>
    </citation>
    <scope>NUCLEOTIDE SEQUENCE [LARGE SCALE GENOMIC DNA]</scope>
    <source>
        <strain evidence="1 2">GH-76</strain>
    </source>
</reference>
<evidence type="ECO:0000313" key="2">
    <source>
        <dbReference type="Proteomes" id="UP001465976"/>
    </source>
</evidence>
<protein>
    <submittedName>
        <fullName evidence="1">Arginyl-tRNA synthetase</fullName>
        <ecNumber evidence="1">6.1.1.19</ecNumber>
    </submittedName>
</protein>
<proteinExistence type="predicted"/>
<comment type="caution">
    <text evidence="1">The sequence shown here is derived from an EMBL/GenBank/DDBJ whole genome shotgun (WGS) entry which is preliminary data.</text>
</comment>
<gene>
    <name evidence="1" type="primary">SYR1_4</name>
    <name evidence="1" type="ORF">V5O48_017106</name>
</gene>
<organism evidence="1 2">
    <name type="scientific">Marasmius crinis-equi</name>
    <dbReference type="NCBI Taxonomy" id="585013"/>
    <lineage>
        <taxon>Eukaryota</taxon>
        <taxon>Fungi</taxon>
        <taxon>Dikarya</taxon>
        <taxon>Basidiomycota</taxon>
        <taxon>Agaricomycotina</taxon>
        <taxon>Agaricomycetes</taxon>
        <taxon>Agaricomycetidae</taxon>
        <taxon>Agaricales</taxon>
        <taxon>Marasmiineae</taxon>
        <taxon>Marasmiaceae</taxon>
        <taxon>Marasmius</taxon>
    </lineage>
</organism>
<dbReference type="EMBL" id="JBAHYK010002508">
    <property type="protein sequence ID" value="KAL0564929.1"/>
    <property type="molecule type" value="Genomic_DNA"/>
</dbReference>
<evidence type="ECO:0000313" key="1">
    <source>
        <dbReference type="EMBL" id="KAL0564929.1"/>
    </source>
</evidence>
<name>A0ABR3EPW2_9AGAR</name>